<keyword evidence="2" id="KW-1133">Transmembrane helix</keyword>
<keyword evidence="4" id="KW-1185">Reference proteome</keyword>
<keyword evidence="1" id="KW-0488">Methylation</keyword>
<dbReference type="InterPro" id="IPR045584">
    <property type="entry name" value="Pilin-like"/>
</dbReference>
<dbReference type="GO" id="GO:0015628">
    <property type="term" value="P:protein secretion by the type II secretion system"/>
    <property type="evidence" value="ECO:0007669"/>
    <property type="project" value="InterPro"/>
</dbReference>
<dbReference type="Gene3D" id="3.30.700.10">
    <property type="entry name" value="Glycoprotein, Type 4 Pilin"/>
    <property type="match status" value="1"/>
</dbReference>
<accession>A0AAU0P076</accession>
<dbReference type="GO" id="GO:0015627">
    <property type="term" value="C:type II protein secretion system complex"/>
    <property type="evidence" value="ECO:0007669"/>
    <property type="project" value="InterPro"/>
</dbReference>
<sequence>MQIKLLDFKKKAFSTLEIVIFIVIISIVLSFAIPKFRVLLDKSDLSKLKSDIALINNGIQKEKSKNILIQKYGDINKLDDANIDSEKEKLFEYILDFPFISTSKNESKNGYWAKVSVDKYIFFTRKNQYEFLLKDGQFLCVSSLELCEELF</sequence>
<dbReference type="AlphaFoldDB" id="A0AAU0P076"/>
<dbReference type="Proteomes" id="UP001301420">
    <property type="component" value="Chromosome"/>
</dbReference>
<keyword evidence="2" id="KW-0812">Transmembrane</keyword>
<protein>
    <recommendedName>
        <fullName evidence="5">Prepilin-type N-terminal cleavage/methylation domain-containing protein</fullName>
    </recommendedName>
</protein>
<feature type="transmembrane region" description="Helical" evidence="2">
    <location>
        <begin position="12"/>
        <end position="33"/>
    </location>
</feature>
<gene>
    <name evidence="3" type="ORF">QUR79_07575</name>
</gene>
<organism evidence="3 4">
    <name type="scientific">Arcobacter cryaerophilus gv. pseudocryaerophilus</name>
    <dbReference type="NCBI Taxonomy" id="2933791"/>
    <lineage>
        <taxon>Bacteria</taxon>
        <taxon>Pseudomonadati</taxon>
        <taxon>Campylobacterota</taxon>
        <taxon>Epsilonproteobacteria</taxon>
        <taxon>Campylobacterales</taxon>
        <taxon>Arcobacteraceae</taxon>
        <taxon>Aliarcobacter</taxon>
    </lineage>
</organism>
<dbReference type="EMBL" id="CP129950">
    <property type="protein sequence ID" value="WPD02602.1"/>
    <property type="molecule type" value="Genomic_DNA"/>
</dbReference>
<evidence type="ECO:0000313" key="3">
    <source>
        <dbReference type="EMBL" id="WPD02602.1"/>
    </source>
</evidence>
<dbReference type="SUPFAM" id="SSF54523">
    <property type="entry name" value="Pili subunits"/>
    <property type="match status" value="1"/>
</dbReference>
<evidence type="ECO:0000256" key="2">
    <source>
        <dbReference type="SAM" id="Phobius"/>
    </source>
</evidence>
<dbReference type="PRINTS" id="PR00813">
    <property type="entry name" value="BCTERIALGSPG"/>
</dbReference>
<dbReference type="RefSeq" id="WP_390838993.1">
    <property type="nucleotide sequence ID" value="NZ_CP129950.1"/>
</dbReference>
<proteinExistence type="predicted"/>
<keyword evidence="2" id="KW-0472">Membrane</keyword>
<name>A0AAU0P076_9BACT</name>
<dbReference type="InterPro" id="IPR000983">
    <property type="entry name" value="Bac_GSPG_pilin"/>
</dbReference>
<evidence type="ECO:0000256" key="1">
    <source>
        <dbReference type="ARBA" id="ARBA00022481"/>
    </source>
</evidence>
<reference evidence="3 4" key="1">
    <citation type="submission" date="2023-06" db="EMBL/GenBank/DDBJ databases">
        <title>Characterization of Arcobacter Isolates from Retail Chicken Sold in Supermarkets in Tbilisi, Georgia.</title>
        <authorList>
            <person name="Riediger M."/>
            <person name="Zautner A.E."/>
        </authorList>
    </citation>
    <scope>NUCLEOTIDE SEQUENCE [LARGE SCALE GENOMIC DNA]</scope>
    <source>
        <strain evidence="3 4">DSM 115972</strain>
    </source>
</reference>
<evidence type="ECO:0000313" key="4">
    <source>
        <dbReference type="Proteomes" id="UP001301420"/>
    </source>
</evidence>
<evidence type="ECO:0008006" key="5">
    <source>
        <dbReference type="Google" id="ProtNLM"/>
    </source>
</evidence>